<name>A0A1W2DA14_9SPHI</name>
<evidence type="ECO:0000313" key="2">
    <source>
        <dbReference type="EMBL" id="SMC93942.1"/>
    </source>
</evidence>
<dbReference type="STRING" id="151894.SAMN04488524_3493"/>
<dbReference type="Proteomes" id="UP000192756">
    <property type="component" value="Unassembled WGS sequence"/>
</dbReference>
<evidence type="ECO:0000256" key="1">
    <source>
        <dbReference type="SAM" id="SignalP"/>
    </source>
</evidence>
<dbReference type="InterPro" id="IPR019861">
    <property type="entry name" value="PorP/SprF_Bacteroidetes"/>
</dbReference>
<dbReference type="EMBL" id="FWXT01000003">
    <property type="protein sequence ID" value="SMC93942.1"/>
    <property type="molecule type" value="Genomic_DNA"/>
</dbReference>
<dbReference type="OrthoDB" id="1493187at2"/>
<keyword evidence="1" id="KW-0732">Signal</keyword>
<gene>
    <name evidence="2" type="ORF">SAMN04488524_3493</name>
</gene>
<accession>A0A1W2DA14</accession>
<dbReference type="Pfam" id="PF11751">
    <property type="entry name" value="PorP_SprF"/>
    <property type="match status" value="1"/>
</dbReference>
<evidence type="ECO:0000313" key="3">
    <source>
        <dbReference type="Proteomes" id="UP000192756"/>
    </source>
</evidence>
<dbReference type="NCBIfam" id="TIGR03519">
    <property type="entry name" value="T9SS_PorP_fam"/>
    <property type="match status" value="1"/>
</dbReference>
<keyword evidence="3" id="KW-1185">Reference proteome</keyword>
<proteinExistence type="predicted"/>
<feature type="chain" id="PRO_5012280653" evidence="1">
    <location>
        <begin position="29"/>
        <end position="336"/>
    </location>
</feature>
<reference evidence="3" key="1">
    <citation type="submission" date="2017-04" db="EMBL/GenBank/DDBJ databases">
        <authorList>
            <person name="Varghese N."/>
            <person name="Submissions S."/>
        </authorList>
    </citation>
    <scope>NUCLEOTIDE SEQUENCE [LARGE SCALE GENOMIC DNA]</scope>
    <source>
        <strain evidence="3">DSM 12126</strain>
    </source>
</reference>
<organism evidence="2 3">
    <name type="scientific">Pedobacter africanus</name>
    <dbReference type="NCBI Taxonomy" id="151894"/>
    <lineage>
        <taxon>Bacteria</taxon>
        <taxon>Pseudomonadati</taxon>
        <taxon>Bacteroidota</taxon>
        <taxon>Sphingobacteriia</taxon>
        <taxon>Sphingobacteriales</taxon>
        <taxon>Sphingobacteriaceae</taxon>
        <taxon>Pedobacter</taxon>
    </lineage>
</organism>
<dbReference type="RefSeq" id="WP_084240296.1">
    <property type="nucleotide sequence ID" value="NZ_FWXT01000003.1"/>
</dbReference>
<feature type="signal peptide" evidence="1">
    <location>
        <begin position="1"/>
        <end position="28"/>
    </location>
</feature>
<sequence>MLRYSATNKIKQLILSIIVICMALNTNAQQDSQFTQYVFNGLHINPAYAGYKEDIYVQSFYRSQWEGVKGAPKSFSLAADGAFHDGNVGLGIILSNDQVGAQSYLTAYANYAYRIRLNDDGSSRLAFGIAAGLMQLGMDGNKLDNYDTGDGLIPFGAQTNTVPDARFGVYYASEKFFAGFSATNVLARYMSKKNTENRMVPVPQPHFYLTAGTMLDLNEDIRFKPVILIKDDTKGPSAIDLNAFFLFKESFWIGGFYRTSFDLYKKNYQQTDLSRQNAIGAIVEVFASQNLRIGYSYDYSLNKLRSYNYGSHEISAGFYINRRNSSSDRQLRCYKF</sequence>
<dbReference type="AlphaFoldDB" id="A0A1W2DA14"/>
<protein>
    <submittedName>
        <fullName evidence="2">Type IX secretion system membrane protein, PorP/SprF family</fullName>
    </submittedName>
</protein>